<dbReference type="GO" id="GO:0003677">
    <property type="term" value="F:DNA binding"/>
    <property type="evidence" value="ECO:0007669"/>
    <property type="project" value="UniProtKB-KW"/>
</dbReference>
<dbReference type="RefSeq" id="WP_066595440.1">
    <property type="nucleotide sequence ID" value="NZ_CAJTBZ010000024.1"/>
</dbReference>
<dbReference type="InterPro" id="IPR009061">
    <property type="entry name" value="DNA-bd_dom_put_sf"/>
</dbReference>
<reference evidence="4" key="1">
    <citation type="submission" date="2017-05" db="EMBL/GenBank/DDBJ databases">
        <title>Improved OligoMM genomes.</title>
        <authorList>
            <person name="Garzetti D."/>
        </authorList>
    </citation>
    <scope>NUCLEOTIDE SEQUENCE [LARGE SCALE GENOMIC DNA]</scope>
    <source>
        <strain evidence="4">YL45</strain>
    </source>
</reference>
<evidence type="ECO:0000313" key="3">
    <source>
        <dbReference type="EMBL" id="OXE44274.1"/>
    </source>
</evidence>
<dbReference type="GeneID" id="78362877"/>
<dbReference type="PANTHER" id="PTHR30204:SF85">
    <property type="entry name" value="MULTIDRUG-EFFLUX TRANSPORTER 2 REGULATOR"/>
    <property type="match status" value="1"/>
</dbReference>
<dbReference type="PROSITE" id="PS50937">
    <property type="entry name" value="HTH_MERR_2"/>
    <property type="match status" value="1"/>
</dbReference>
<evidence type="ECO:0000313" key="4">
    <source>
        <dbReference type="Proteomes" id="UP000214610"/>
    </source>
</evidence>
<dbReference type="AlphaFoldDB" id="A0A227KCU9"/>
<sequence>MFKTQEFAKLCSTTKETLFHYDKLGLLKPDQVLKNGYRNYSYSKLMDFHFLSFLKDSGASLKEIEVLCQTGTNKKNGCSLIQASEKIEDQISKLEIERVFLKELGELAVETVEAPLDSLMVQKNSKQSFLLVKTEPQEISSDGDYSTVLEKTLTFPVPTPVFGILFDSNAAKEERLVILGLLFLKDTVDLSTKIKIKKGQFAVWYGRGDFEARRKAACTVIREIGDSGFSVDGNILCFNVLEVLSSNKKEAYFKLMIPVS</sequence>
<dbReference type="InterPro" id="IPR000551">
    <property type="entry name" value="MerR-type_HTH_dom"/>
</dbReference>
<dbReference type="Proteomes" id="UP000214610">
    <property type="component" value="Unassembled WGS sequence"/>
</dbReference>
<accession>A0A227KCU9</accession>
<dbReference type="Gene3D" id="1.10.1660.10">
    <property type="match status" value="1"/>
</dbReference>
<comment type="caution">
    <text evidence="3">The sequence shown here is derived from an EMBL/GenBank/DDBJ whole genome shotgun (WGS) entry which is preliminary data.</text>
</comment>
<evidence type="ECO:0000256" key="1">
    <source>
        <dbReference type="ARBA" id="ARBA00023125"/>
    </source>
</evidence>
<dbReference type="EMBL" id="NHMP01000015">
    <property type="protein sequence ID" value="OXE44274.1"/>
    <property type="molecule type" value="Genomic_DNA"/>
</dbReference>
<dbReference type="SUPFAM" id="SSF46955">
    <property type="entry name" value="Putative DNA-binding domain"/>
    <property type="match status" value="1"/>
</dbReference>
<feature type="domain" description="HTH merR-type" evidence="2">
    <location>
        <begin position="1"/>
        <end position="70"/>
    </location>
</feature>
<dbReference type="GO" id="GO:0003700">
    <property type="term" value="F:DNA-binding transcription factor activity"/>
    <property type="evidence" value="ECO:0007669"/>
    <property type="project" value="InterPro"/>
</dbReference>
<dbReference type="SMART" id="SM00422">
    <property type="entry name" value="HTH_MERR"/>
    <property type="match status" value="1"/>
</dbReference>
<name>A0A227KCU9_9BURK</name>
<dbReference type="Pfam" id="PF13411">
    <property type="entry name" value="MerR_1"/>
    <property type="match status" value="1"/>
</dbReference>
<proteinExistence type="predicted"/>
<keyword evidence="1" id="KW-0238">DNA-binding</keyword>
<gene>
    <name evidence="3" type="ORF">ADH67_12785</name>
</gene>
<organism evidence="3 4">
    <name type="scientific">Turicimonas muris</name>
    <dbReference type="NCBI Taxonomy" id="1796652"/>
    <lineage>
        <taxon>Bacteria</taxon>
        <taxon>Pseudomonadati</taxon>
        <taxon>Pseudomonadota</taxon>
        <taxon>Betaproteobacteria</taxon>
        <taxon>Burkholderiales</taxon>
        <taxon>Sutterellaceae</taxon>
        <taxon>Turicimonas</taxon>
    </lineage>
</organism>
<evidence type="ECO:0000259" key="2">
    <source>
        <dbReference type="PROSITE" id="PS50937"/>
    </source>
</evidence>
<keyword evidence="4" id="KW-1185">Reference proteome</keyword>
<dbReference type="PANTHER" id="PTHR30204">
    <property type="entry name" value="REDOX-CYCLING DRUG-SENSING TRANSCRIPTIONAL ACTIVATOR SOXR"/>
    <property type="match status" value="1"/>
</dbReference>
<dbReference type="InterPro" id="IPR047057">
    <property type="entry name" value="MerR_fam"/>
</dbReference>
<protein>
    <recommendedName>
        <fullName evidence="2">HTH merR-type domain-containing protein</fullName>
    </recommendedName>
</protein>